<gene>
    <name evidence="1" type="ORF">XA68_10803</name>
</gene>
<keyword evidence="2" id="KW-1185">Reference proteome</keyword>
<reference evidence="1 2" key="2">
    <citation type="journal article" date="2017" name="Sci. Rep.">
        <title>Ant-infecting Ophiocordyceps genomes reveal a high diversity of potential behavioral manipulation genes and a possible major role for enterotoxins.</title>
        <authorList>
            <person name="de Bekker C."/>
            <person name="Ohm R.A."/>
            <person name="Evans H.C."/>
            <person name="Brachmann A."/>
            <person name="Hughes D.P."/>
        </authorList>
    </citation>
    <scope>NUCLEOTIDE SEQUENCE [LARGE SCALE GENOMIC DNA]</scope>
    <source>
        <strain evidence="1 2">SC16a</strain>
    </source>
</reference>
<evidence type="ECO:0000313" key="2">
    <source>
        <dbReference type="Proteomes" id="UP000037136"/>
    </source>
</evidence>
<dbReference type="EMBL" id="LAZP02001227">
    <property type="protein sequence ID" value="PFH55080.1"/>
    <property type="molecule type" value="Genomic_DNA"/>
</dbReference>
<proteinExistence type="predicted"/>
<protein>
    <submittedName>
        <fullName evidence="1">Uncharacterized protein</fullName>
    </submittedName>
</protein>
<name>A0A2A9P2F7_OPHUN</name>
<organism evidence="1 2">
    <name type="scientific">Ophiocordyceps unilateralis</name>
    <name type="common">Zombie-ant fungus</name>
    <name type="synonym">Torrubia unilateralis</name>
    <dbReference type="NCBI Taxonomy" id="268505"/>
    <lineage>
        <taxon>Eukaryota</taxon>
        <taxon>Fungi</taxon>
        <taxon>Dikarya</taxon>
        <taxon>Ascomycota</taxon>
        <taxon>Pezizomycotina</taxon>
        <taxon>Sordariomycetes</taxon>
        <taxon>Hypocreomycetidae</taxon>
        <taxon>Hypocreales</taxon>
        <taxon>Ophiocordycipitaceae</taxon>
        <taxon>Ophiocordyceps</taxon>
    </lineage>
</organism>
<reference evidence="1 2" key="1">
    <citation type="journal article" date="2015" name="BMC Genomics">
        <title>Gene expression during zombie ant biting behavior reflects the complexity underlying fungal parasitic behavioral manipulation.</title>
        <authorList>
            <person name="de Bekker C."/>
            <person name="Ohm R.A."/>
            <person name="Loreto R.G."/>
            <person name="Sebastian A."/>
            <person name="Albert I."/>
            <person name="Merrow M."/>
            <person name="Brachmann A."/>
            <person name="Hughes D.P."/>
        </authorList>
    </citation>
    <scope>NUCLEOTIDE SEQUENCE [LARGE SCALE GENOMIC DNA]</scope>
    <source>
        <strain evidence="1 2">SC16a</strain>
    </source>
</reference>
<accession>A0A2A9P2F7</accession>
<dbReference type="AlphaFoldDB" id="A0A2A9P2F7"/>
<comment type="caution">
    <text evidence="1">The sequence shown here is derived from an EMBL/GenBank/DDBJ whole genome shotgun (WGS) entry which is preliminary data.</text>
</comment>
<sequence length="79" mass="8952">MSRKCWGLSLPGWKIHFRKRLGEIRAVVATNPEGGSRIQWRYKAVQPRSGDAAAAYTLNGGKWPATRNEQNDVYCPYKS</sequence>
<evidence type="ECO:0000313" key="1">
    <source>
        <dbReference type="EMBL" id="PFH55080.1"/>
    </source>
</evidence>
<dbReference type="Proteomes" id="UP000037136">
    <property type="component" value="Unassembled WGS sequence"/>
</dbReference>